<reference evidence="11 12" key="1">
    <citation type="submission" date="2024-09" db="EMBL/GenBank/DDBJ databases">
        <authorList>
            <person name="Sun Q."/>
            <person name="Mori K."/>
        </authorList>
    </citation>
    <scope>NUCLEOTIDE SEQUENCE [LARGE SCALE GENOMIC DNA]</scope>
    <source>
        <strain evidence="11 12">CECT 8726</strain>
    </source>
</reference>
<protein>
    <recommendedName>
        <fullName evidence="4 9">Dihydropteroate synthase</fullName>
        <shortName evidence="9">DHPS</shortName>
        <ecNumber evidence="4 9">2.5.1.15</ecNumber>
    </recommendedName>
    <alternativeName>
        <fullName evidence="9">Dihydropteroate pyrophosphorylase</fullName>
    </alternativeName>
</protein>
<dbReference type="InterPro" id="IPR006390">
    <property type="entry name" value="DHP_synth_dom"/>
</dbReference>
<evidence type="ECO:0000256" key="5">
    <source>
        <dbReference type="ARBA" id="ARBA00022679"/>
    </source>
</evidence>
<sequence length="339" mass="36017">MNVYYRPIVQTDAVRPSNAITVAGGWGWFIQAERINRNSASELVDIADIPQATIEAISAPRAPMAGLHFNAPRLMGILNVTPDSFSDGGHFHSPEAALSHARQMETSGADMIDIGGESTRPGAEAVPIDLEISRTKPVIAAIRSGSELPISIDTRKTEVAEAALAEGANLVNDVSALTFDRTLANLAARDTVPVCLMHAQGDPKTMQAAPKYDNVLLDVFDFLSERVDAAVAAGIPRNQIMIDPGIGFGKTVDHNLTLLRGISLFHSLGCVILLGASRKRFIGTVGNAPSAEDRAPGSIAVALAAVLQGVQVIRVHDIKETRQALSLLNAVQNIEQGQK</sequence>
<evidence type="ECO:0000256" key="6">
    <source>
        <dbReference type="ARBA" id="ARBA00022723"/>
    </source>
</evidence>
<evidence type="ECO:0000256" key="8">
    <source>
        <dbReference type="ARBA" id="ARBA00022909"/>
    </source>
</evidence>
<dbReference type="GO" id="GO:0004156">
    <property type="term" value="F:dihydropteroate synthase activity"/>
    <property type="evidence" value="ECO:0007669"/>
    <property type="project" value="UniProtKB-EC"/>
</dbReference>
<comment type="cofactor">
    <cofactor evidence="2 9">
        <name>Mg(2+)</name>
        <dbReference type="ChEBI" id="CHEBI:18420"/>
    </cofactor>
</comment>
<keyword evidence="7 9" id="KW-0460">Magnesium</keyword>
<comment type="caution">
    <text evidence="11">The sequence shown here is derived from an EMBL/GenBank/DDBJ whole genome shotgun (WGS) entry which is preliminary data.</text>
</comment>
<organism evidence="11 12">
    <name type="scientific">Pseudohalocynthiibacter aestuariivivens</name>
    <dbReference type="NCBI Taxonomy" id="1591409"/>
    <lineage>
        <taxon>Bacteria</taxon>
        <taxon>Pseudomonadati</taxon>
        <taxon>Pseudomonadota</taxon>
        <taxon>Alphaproteobacteria</taxon>
        <taxon>Rhodobacterales</taxon>
        <taxon>Paracoccaceae</taxon>
        <taxon>Pseudohalocynthiibacter</taxon>
    </lineage>
</organism>
<comment type="function">
    <text evidence="9">Catalyzes the condensation of para-aminobenzoate (pABA) with 6-hydroxymethyl-7,8-dihydropterin diphosphate (DHPt-PP) to form 7,8-dihydropteroate (H2Pte), the immediate precursor of folate derivatives.</text>
</comment>
<comment type="similarity">
    <text evidence="9">Belongs to the DHPS family.</text>
</comment>
<evidence type="ECO:0000256" key="9">
    <source>
        <dbReference type="RuleBase" id="RU361205"/>
    </source>
</evidence>
<evidence type="ECO:0000256" key="4">
    <source>
        <dbReference type="ARBA" id="ARBA00012458"/>
    </source>
</evidence>
<feature type="domain" description="Pterin-binding" evidence="10">
    <location>
        <begin position="72"/>
        <end position="326"/>
    </location>
</feature>
<gene>
    <name evidence="11" type="primary">folP</name>
    <name evidence="11" type="ORF">ACFFUT_04525</name>
</gene>
<dbReference type="Pfam" id="PF00809">
    <property type="entry name" value="Pterin_bind"/>
    <property type="match status" value="1"/>
</dbReference>
<name>A0ABV5JC64_9RHOB</name>
<comment type="catalytic activity">
    <reaction evidence="1">
        <text>(7,8-dihydropterin-6-yl)methyl diphosphate + 4-aminobenzoate = 7,8-dihydropteroate + diphosphate</text>
        <dbReference type="Rhea" id="RHEA:19949"/>
        <dbReference type="ChEBI" id="CHEBI:17836"/>
        <dbReference type="ChEBI" id="CHEBI:17839"/>
        <dbReference type="ChEBI" id="CHEBI:33019"/>
        <dbReference type="ChEBI" id="CHEBI:72950"/>
        <dbReference type="EC" id="2.5.1.15"/>
    </reaction>
</comment>
<dbReference type="EMBL" id="JBHMEA010000011">
    <property type="protein sequence ID" value="MFB9231052.1"/>
    <property type="molecule type" value="Genomic_DNA"/>
</dbReference>
<dbReference type="PANTHER" id="PTHR20941:SF1">
    <property type="entry name" value="FOLIC ACID SYNTHESIS PROTEIN FOL1"/>
    <property type="match status" value="1"/>
</dbReference>
<dbReference type="PROSITE" id="PS50972">
    <property type="entry name" value="PTERIN_BINDING"/>
    <property type="match status" value="1"/>
</dbReference>
<keyword evidence="12" id="KW-1185">Reference proteome</keyword>
<keyword evidence="5 9" id="KW-0808">Transferase</keyword>
<evidence type="ECO:0000256" key="7">
    <source>
        <dbReference type="ARBA" id="ARBA00022842"/>
    </source>
</evidence>
<evidence type="ECO:0000256" key="3">
    <source>
        <dbReference type="ARBA" id="ARBA00004763"/>
    </source>
</evidence>
<dbReference type="NCBIfam" id="TIGR01496">
    <property type="entry name" value="DHPS"/>
    <property type="match status" value="1"/>
</dbReference>
<evidence type="ECO:0000256" key="2">
    <source>
        <dbReference type="ARBA" id="ARBA00001946"/>
    </source>
</evidence>
<dbReference type="PROSITE" id="PS00793">
    <property type="entry name" value="DHPS_2"/>
    <property type="match status" value="1"/>
</dbReference>
<evidence type="ECO:0000313" key="11">
    <source>
        <dbReference type="EMBL" id="MFB9231052.1"/>
    </source>
</evidence>
<dbReference type="Gene3D" id="3.20.20.20">
    <property type="entry name" value="Dihydropteroate synthase-like"/>
    <property type="match status" value="1"/>
</dbReference>
<dbReference type="SUPFAM" id="SSF51717">
    <property type="entry name" value="Dihydropteroate synthetase-like"/>
    <property type="match status" value="1"/>
</dbReference>
<dbReference type="PANTHER" id="PTHR20941">
    <property type="entry name" value="FOLATE SYNTHESIS PROTEINS"/>
    <property type="match status" value="1"/>
</dbReference>
<proteinExistence type="inferred from homology"/>
<dbReference type="InterPro" id="IPR011005">
    <property type="entry name" value="Dihydropteroate_synth-like_sf"/>
</dbReference>
<keyword evidence="6 9" id="KW-0479">Metal-binding</keyword>
<evidence type="ECO:0000259" key="10">
    <source>
        <dbReference type="PROSITE" id="PS50972"/>
    </source>
</evidence>
<dbReference type="RefSeq" id="WP_213891207.1">
    <property type="nucleotide sequence ID" value="NZ_JAGFNU010000021.1"/>
</dbReference>
<dbReference type="InterPro" id="IPR045031">
    <property type="entry name" value="DHP_synth-like"/>
</dbReference>
<dbReference type="CDD" id="cd00739">
    <property type="entry name" value="DHPS"/>
    <property type="match status" value="1"/>
</dbReference>
<dbReference type="EC" id="2.5.1.15" evidence="4 9"/>
<keyword evidence="8 9" id="KW-0289">Folate biosynthesis</keyword>
<dbReference type="Proteomes" id="UP001589683">
    <property type="component" value="Unassembled WGS sequence"/>
</dbReference>
<evidence type="ECO:0000256" key="1">
    <source>
        <dbReference type="ARBA" id="ARBA00000012"/>
    </source>
</evidence>
<evidence type="ECO:0000313" key="12">
    <source>
        <dbReference type="Proteomes" id="UP001589683"/>
    </source>
</evidence>
<accession>A0ABV5JC64</accession>
<dbReference type="PROSITE" id="PS00792">
    <property type="entry name" value="DHPS_1"/>
    <property type="match status" value="1"/>
</dbReference>
<dbReference type="InterPro" id="IPR000489">
    <property type="entry name" value="Pterin-binding_dom"/>
</dbReference>
<comment type="pathway">
    <text evidence="3 9">Cofactor biosynthesis; tetrahydrofolate biosynthesis; 7,8-dihydrofolate from 2-amino-4-hydroxy-6-hydroxymethyl-7,8-dihydropteridine diphosphate and 4-aminobenzoate: step 1/2.</text>
</comment>